<dbReference type="Gene3D" id="3.90.1150.10">
    <property type="entry name" value="Aspartate Aminotransferase, domain 1"/>
    <property type="match status" value="1"/>
</dbReference>
<evidence type="ECO:0000313" key="8">
    <source>
        <dbReference type="Proteomes" id="UP000192343"/>
    </source>
</evidence>
<dbReference type="InterPro" id="IPR027619">
    <property type="entry name" value="C-S_lyase_PatB-like"/>
</dbReference>
<evidence type="ECO:0000259" key="6">
    <source>
        <dbReference type="Pfam" id="PF00155"/>
    </source>
</evidence>
<evidence type="ECO:0000256" key="5">
    <source>
        <dbReference type="ARBA" id="ARBA00037974"/>
    </source>
</evidence>
<dbReference type="OrthoDB" id="367386at2"/>
<dbReference type="Gene3D" id="3.40.640.10">
    <property type="entry name" value="Type I PLP-dependent aspartate aminotransferase-like (Major domain)"/>
    <property type="match status" value="1"/>
</dbReference>
<organism evidence="7 8">
    <name type="scientific">Marispirochaeta aestuarii</name>
    <dbReference type="NCBI Taxonomy" id="1963862"/>
    <lineage>
        <taxon>Bacteria</taxon>
        <taxon>Pseudomonadati</taxon>
        <taxon>Spirochaetota</taxon>
        <taxon>Spirochaetia</taxon>
        <taxon>Spirochaetales</taxon>
        <taxon>Spirochaetaceae</taxon>
        <taxon>Marispirochaeta</taxon>
    </lineage>
</organism>
<feature type="domain" description="Aminotransferase class I/classII large" evidence="6">
    <location>
        <begin position="80"/>
        <end position="401"/>
    </location>
</feature>
<dbReference type="CDD" id="cd00609">
    <property type="entry name" value="AAT_like"/>
    <property type="match status" value="1"/>
</dbReference>
<dbReference type="InterPro" id="IPR004839">
    <property type="entry name" value="Aminotransferase_I/II_large"/>
</dbReference>
<dbReference type="Pfam" id="PF00155">
    <property type="entry name" value="Aminotran_1_2"/>
    <property type="match status" value="1"/>
</dbReference>
<comment type="caution">
    <text evidence="7">The sequence shown here is derived from an EMBL/GenBank/DDBJ whole genome shotgun (WGS) entry which is preliminary data.</text>
</comment>
<dbReference type="GO" id="GO:0047804">
    <property type="term" value="F:cysteine-S-conjugate beta-lyase activity"/>
    <property type="evidence" value="ECO:0007669"/>
    <property type="project" value="UniProtKB-EC"/>
</dbReference>
<evidence type="ECO:0000313" key="7">
    <source>
        <dbReference type="EMBL" id="ORC36350.1"/>
    </source>
</evidence>
<dbReference type="SUPFAM" id="SSF53383">
    <property type="entry name" value="PLP-dependent transferases"/>
    <property type="match status" value="1"/>
</dbReference>
<gene>
    <name evidence="7" type="ORF">B4O97_07105</name>
</gene>
<reference evidence="7 8" key="1">
    <citation type="submission" date="2017-03" db="EMBL/GenBank/DDBJ databases">
        <title>Draft Genome sequence of Marispirochaeta sp. strain JC444.</title>
        <authorList>
            <person name="Shivani Y."/>
            <person name="Subhash Y."/>
            <person name="Sasikala C."/>
            <person name="Ramana C."/>
        </authorList>
    </citation>
    <scope>NUCLEOTIDE SEQUENCE [LARGE SCALE GENOMIC DNA]</scope>
    <source>
        <strain evidence="7 8">JC444</strain>
    </source>
</reference>
<accession>A0A1Y1S115</accession>
<dbReference type="InterPro" id="IPR015421">
    <property type="entry name" value="PyrdxlP-dep_Trfase_major"/>
</dbReference>
<dbReference type="EMBL" id="MWQY01000006">
    <property type="protein sequence ID" value="ORC36350.1"/>
    <property type="molecule type" value="Genomic_DNA"/>
</dbReference>
<evidence type="ECO:0000256" key="3">
    <source>
        <dbReference type="ARBA" id="ARBA00022898"/>
    </source>
</evidence>
<keyword evidence="8" id="KW-1185">Reference proteome</keyword>
<dbReference type="STRING" id="1963862.B4O97_07105"/>
<protein>
    <recommendedName>
        <fullName evidence="2">cysteine-S-conjugate beta-lyase</fullName>
        <ecNumber evidence="2">4.4.1.13</ecNumber>
    </recommendedName>
</protein>
<dbReference type="Proteomes" id="UP000192343">
    <property type="component" value="Unassembled WGS sequence"/>
</dbReference>
<dbReference type="EC" id="4.4.1.13" evidence="2"/>
<dbReference type="GO" id="GO:0030170">
    <property type="term" value="F:pyridoxal phosphate binding"/>
    <property type="evidence" value="ECO:0007669"/>
    <property type="project" value="InterPro"/>
</dbReference>
<comment type="similarity">
    <text evidence="5">Belongs to the class-II pyridoxal-phosphate-dependent aminotransferase family. MalY/PatB cystathionine beta-lyase subfamily.</text>
</comment>
<dbReference type="InterPro" id="IPR015422">
    <property type="entry name" value="PyrdxlP-dep_Trfase_small"/>
</dbReference>
<dbReference type="PANTHER" id="PTHR43525">
    <property type="entry name" value="PROTEIN MALY"/>
    <property type="match status" value="1"/>
</dbReference>
<name>A0A1Y1S115_9SPIO</name>
<evidence type="ECO:0000256" key="1">
    <source>
        <dbReference type="ARBA" id="ARBA00001933"/>
    </source>
</evidence>
<proteinExistence type="inferred from homology"/>
<dbReference type="InterPro" id="IPR015424">
    <property type="entry name" value="PyrdxlP-dep_Trfase"/>
</dbReference>
<keyword evidence="4" id="KW-0456">Lyase</keyword>
<sequence>MENDPRELYPAGFHRYYGPMKKSLFDEIIDRRGSGSIKWELTEKLYGSSDVLPMWVADMDFPAPGPVIRALTERVEHPVYGYTGADDATVNAVLSRMRRLYNWPLVENDVIFTPGVVPAVTVAVRACTEPGDGVLVMPPVYPPFFSLVREEGRRVVESPLRCTEDGRWEIDYEDLENKARDAKMLLLCSPHNPVGRVWTREELESLVQIASRYELTLVSDEIHGEIVYPENQHTPLASLSEEARQRTISCIAASKTFNVAGLATSVTIIEDPALRRTFTKSLGSITGHPNLFGLCALRAAFTDCDEWLAELVEYLDANRRLTADFLAAGCPGIRANLPEAGFLSWLDCREMEMDDSELARFFAREARVGLNSGASFGTGGSGFMRLNFAAPRTLLEEGLGRIKEALSRG</sequence>
<comment type="cofactor">
    <cofactor evidence="1">
        <name>pyridoxal 5'-phosphate</name>
        <dbReference type="ChEBI" id="CHEBI:597326"/>
    </cofactor>
</comment>
<dbReference type="InterPro" id="IPR051798">
    <property type="entry name" value="Class-II_PLP-Dep_Aminotrans"/>
</dbReference>
<evidence type="ECO:0000256" key="4">
    <source>
        <dbReference type="ARBA" id="ARBA00023239"/>
    </source>
</evidence>
<dbReference type="NCBIfam" id="TIGR04350">
    <property type="entry name" value="C_S_lyase_PatB"/>
    <property type="match status" value="1"/>
</dbReference>
<keyword evidence="3" id="KW-0663">Pyridoxal phosphate</keyword>
<dbReference type="RefSeq" id="WP_083049541.1">
    <property type="nucleotide sequence ID" value="NZ_MWQY01000006.1"/>
</dbReference>
<dbReference type="AlphaFoldDB" id="A0A1Y1S115"/>
<dbReference type="PANTHER" id="PTHR43525:SF1">
    <property type="entry name" value="PROTEIN MALY"/>
    <property type="match status" value="1"/>
</dbReference>
<evidence type="ECO:0000256" key="2">
    <source>
        <dbReference type="ARBA" id="ARBA00012224"/>
    </source>
</evidence>